<dbReference type="EMBL" id="FQTV01000015">
    <property type="protein sequence ID" value="SHF85290.1"/>
    <property type="molecule type" value="Genomic_DNA"/>
</dbReference>
<proteinExistence type="predicted"/>
<dbReference type="PANTHER" id="PTHR10900:SF77">
    <property type="entry name" value="FI19380P1"/>
    <property type="match status" value="1"/>
</dbReference>
<dbReference type="Pfam" id="PF02469">
    <property type="entry name" value="Fasciclin"/>
    <property type="match status" value="1"/>
</dbReference>
<accession>A0A1M5F161</accession>
<dbReference type="SMART" id="SM00554">
    <property type="entry name" value="FAS1"/>
    <property type="match status" value="1"/>
</dbReference>
<feature type="domain" description="FAS1" evidence="2">
    <location>
        <begin position="41"/>
        <end position="156"/>
    </location>
</feature>
<keyword evidence="1" id="KW-0732">Signal</keyword>
<dbReference type="SUPFAM" id="SSF82153">
    <property type="entry name" value="FAS1 domain"/>
    <property type="match status" value="1"/>
</dbReference>
<gene>
    <name evidence="3" type="ORF">SAMN05444405_11543</name>
</gene>
<dbReference type="Proteomes" id="UP000184509">
    <property type="component" value="Unassembled WGS sequence"/>
</dbReference>
<dbReference type="PROSITE" id="PS51257">
    <property type="entry name" value="PROKAR_LIPOPROTEIN"/>
    <property type="match status" value="1"/>
</dbReference>
<dbReference type="InterPro" id="IPR036378">
    <property type="entry name" value="FAS1_dom_sf"/>
</dbReference>
<dbReference type="InterPro" id="IPR000782">
    <property type="entry name" value="FAS1_domain"/>
</dbReference>
<evidence type="ECO:0000313" key="4">
    <source>
        <dbReference type="Proteomes" id="UP000184509"/>
    </source>
</evidence>
<sequence>MYMKSKNIIPLLFVLFSVTTFFSSCNDQWDNHIAIIDKTLSGNVLEAIQSNPDLSIFYGMVKAVGYDSLLQSANNFTVLAPSNSALSTYANSSDDVKKSIVKNHIAYLTYNSTQLAALSKIKMINGKNLDLSNVNISSSKDLLCNNGIVHVVNNAIIPNLNIYEYLESIRGQYTQVDELLSMTKKVMDKQRSVQTGVDENGNVLYDTAWVYKNHYLDKMALSNEDSLYTMVLLDNGNFSTLKTKYAKYMVRGSQQVTDSIATDELIQDLVFLPKNAIGTVYTSINGVKVDLANATLSNQYIASNGTVKVMTGANIVMKENKIKTIIVEGESLYGALRSDYVLKRVRTWASGGNDVMFSGWLQQSRDSLAADGTKKTITYNYNYESNHYSDAVNFYLAYLVKLYSVDYDIYWKTYDDMSSHYKGDAYDPSYSPLDPEAFCSSVMKLTQKLFISLPGQPRLARDSDGKILNNYLDTNTGTASWKKYAFVGEVNAGVNKETQLTKRNLTGDFGSVGTVLTDDPYTFQCPIMGYSTFYVCNTPAATKNTEKYYGMIFLDYIRLVPKISE</sequence>
<dbReference type="OrthoDB" id="1098891at2"/>
<feature type="signal peptide" evidence="1">
    <location>
        <begin position="1"/>
        <end position="22"/>
    </location>
</feature>
<dbReference type="GO" id="GO:0005615">
    <property type="term" value="C:extracellular space"/>
    <property type="evidence" value="ECO:0007669"/>
    <property type="project" value="TreeGrafter"/>
</dbReference>
<organism evidence="3 4">
    <name type="scientific">Bacteroides luti</name>
    <dbReference type="NCBI Taxonomy" id="1297750"/>
    <lineage>
        <taxon>Bacteria</taxon>
        <taxon>Pseudomonadati</taxon>
        <taxon>Bacteroidota</taxon>
        <taxon>Bacteroidia</taxon>
        <taxon>Bacteroidales</taxon>
        <taxon>Bacteroidaceae</taxon>
        <taxon>Bacteroides</taxon>
    </lineage>
</organism>
<dbReference type="Gene3D" id="2.30.180.10">
    <property type="entry name" value="FAS1 domain"/>
    <property type="match status" value="1"/>
</dbReference>
<name>A0A1M5F161_9BACE</name>
<reference evidence="3 4" key="1">
    <citation type="submission" date="2016-11" db="EMBL/GenBank/DDBJ databases">
        <authorList>
            <person name="Jaros S."/>
            <person name="Januszkiewicz K."/>
            <person name="Wedrychowicz H."/>
        </authorList>
    </citation>
    <scope>NUCLEOTIDE SEQUENCE [LARGE SCALE GENOMIC DNA]</scope>
    <source>
        <strain evidence="3 4">DSM 26991</strain>
    </source>
</reference>
<dbReference type="InterPro" id="IPR050904">
    <property type="entry name" value="Adhesion/Biosynth-related"/>
</dbReference>
<evidence type="ECO:0000256" key="1">
    <source>
        <dbReference type="SAM" id="SignalP"/>
    </source>
</evidence>
<dbReference type="PROSITE" id="PS50213">
    <property type="entry name" value="FAS1"/>
    <property type="match status" value="1"/>
</dbReference>
<dbReference type="STRING" id="1297750.SAMN05444405_11543"/>
<evidence type="ECO:0000259" key="2">
    <source>
        <dbReference type="PROSITE" id="PS50213"/>
    </source>
</evidence>
<dbReference type="PANTHER" id="PTHR10900">
    <property type="entry name" value="PERIOSTIN-RELATED"/>
    <property type="match status" value="1"/>
</dbReference>
<dbReference type="AlphaFoldDB" id="A0A1M5F161"/>
<feature type="chain" id="PRO_5013019507" evidence="1">
    <location>
        <begin position="23"/>
        <end position="565"/>
    </location>
</feature>
<protein>
    <submittedName>
        <fullName evidence="3">Uncaracterized surface protein containing fasciclin (FAS1) repeats</fullName>
    </submittedName>
</protein>
<evidence type="ECO:0000313" key="3">
    <source>
        <dbReference type="EMBL" id="SHF85290.1"/>
    </source>
</evidence>
<keyword evidence="4" id="KW-1185">Reference proteome</keyword>